<dbReference type="Proteomes" id="UP001165960">
    <property type="component" value="Unassembled WGS sequence"/>
</dbReference>
<organism evidence="1 2">
    <name type="scientific">Entomophthora muscae</name>
    <dbReference type="NCBI Taxonomy" id="34485"/>
    <lineage>
        <taxon>Eukaryota</taxon>
        <taxon>Fungi</taxon>
        <taxon>Fungi incertae sedis</taxon>
        <taxon>Zoopagomycota</taxon>
        <taxon>Entomophthoromycotina</taxon>
        <taxon>Entomophthoromycetes</taxon>
        <taxon>Entomophthorales</taxon>
        <taxon>Entomophthoraceae</taxon>
        <taxon>Entomophthora</taxon>
    </lineage>
</organism>
<keyword evidence="2" id="KW-1185">Reference proteome</keyword>
<reference evidence="1" key="1">
    <citation type="submission" date="2022-04" db="EMBL/GenBank/DDBJ databases">
        <title>Genome of the entomopathogenic fungus Entomophthora muscae.</title>
        <authorList>
            <person name="Elya C."/>
            <person name="Lovett B.R."/>
            <person name="Lee E."/>
            <person name="Macias A.M."/>
            <person name="Hajek A.E."/>
            <person name="De Bivort B.L."/>
            <person name="Kasson M.T."/>
            <person name="De Fine Licht H.H."/>
            <person name="Stajich J.E."/>
        </authorList>
    </citation>
    <scope>NUCLEOTIDE SEQUENCE</scope>
    <source>
        <strain evidence="1">Berkeley</strain>
    </source>
</reference>
<sequence>MSQLGTDHIAASLLDDLDEKVQQLEFRDSAKQNIPQGSTDLENPSNEILNPYVDIEISPKIQLVQAKREGKLSQLLKKTPLEKPSYSTSPPHEAESHFSGGESPPMPMYSRRLNEPLLKQTRSSLAV</sequence>
<protein>
    <submittedName>
        <fullName evidence="1">Uncharacterized protein</fullName>
    </submittedName>
</protein>
<proteinExistence type="predicted"/>
<comment type="caution">
    <text evidence="1">The sequence shown here is derived from an EMBL/GenBank/DDBJ whole genome shotgun (WGS) entry which is preliminary data.</text>
</comment>
<accession>A0ACC2T8V3</accession>
<evidence type="ECO:0000313" key="1">
    <source>
        <dbReference type="EMBL" id="KAJ9070962.1"/>
    </source>
</evidence>
<evidence type="ECO:0000313" key="2">
    <source>
        <dbReference type="Proteomes" id="UP001165960"/>
    </source>
</evidence>
<gene>
    <name evidence="1" type="ORF">DSO57_1002178</name>
</gene>
<name>A0ACC2T8V3_9FUNG</name>
<dbReference type="EMBL" id="QTSX02003555">
    <property type="protein sequence ID" value="KAJ9070962.1"/>
    <property type="molecule type" value="Genomic_DNA"/>
</dbReference>